<dbReference type="SUPFAM" id="SSF49562">
    <property type="entry name" value="C2 domain (Calcium/lipid-binding domain, CaLB)"/>
    <property type="match status" value="1"/>
</dbReference>
<dbReference type="Pfam" id="PF04784">
    <property type="entry name" value="DUF547"/>
    <property type="match status" value="1"/>
</dbReference>
<proteinExistence type="predicted"/>
<dbReference type="InterPro" id="IPR035892">
    <property type="entry name" value="C2_domain_sf"/>
</dbReference>
<dbReference type="InterPro" id="IPR006869">
    <property type="entry name" value="DUF547"/>
</dbReference>
<evidence type="ECO:0000313" key="4">
    <source>
        <dbReference type="EMBL" id="KAG2391300.1"/>
    </source>
</evidence>
<name>A0A8T0K2H9_PHAAN</name>
<dbReference type="PANTHER" id="PTHR46248:SF4">
    <property type="entry name" value="OS01G0147800 PROTEIN"/>
    <property type="match status" value="1"/>
</dbReference>
<evidence type="ECO:0000259" key="2">
    <source>
        <dbReference type="Pfam" id="PF04784"/>
    </source>
</evidence>
<dbReference type="Proteomes" id="UP000743370">
    <property type="component" value="Unassembled WGS sequence"/>
</dbReference>
<evidence type="ECO:0000259" key="3">
    <source>
        <dbReference type="Pfam" id="PF14389"/>
    </source>
</evidence>
<accession>A0A8T0K2H9</accession>
<evidence type="ECO:0000256" key="1">
    <source>
        <dbReference type="SAM" id="Coils"/>
    </source>
</evidence>
<gene>
    <name evidence="4" type="ORF">HKW66_Vig0129390</name>
</gene>
<organism evidence="4 5">
    <name type="scientific">Phaseolus angularis</name>
    <name type="common">Azuki bean</name>
    <name type="synonym">Vigna angularis</name>
    <dbReference type="NCBI Taxonomy" id="3914"/>
    <lineage>
        <taxon>Eukaryota</taxon>
        <taxon>Viridiplantae</taxon>
        <taxon>Streptophyta</taxon>
        <taxon>Embryophyta</taxon>
        <taxon>Tracheophyta</taxon>
        <taxon>Spermatophyta</taxon>
        <taxon>Magnoliopsida</taxon>
        <taxon>eudicotyledons</taxon>
        <taxon>Gunneridae</taxon>
        <taxon>Pentapetalae</taxon>
        <taxon>rosids</taxon>
        <taxon>fabids</taxon>
        <taxon>Fabales</taxon>
        <taxon>Fabaceae</taxon>
        <taxon>Papilionoideae</taxon>
        <taxon>50 kb inversion clade</taxon>
        <taxon>NPAAA clade</taxon>
        <taxon>indigoferoid/millettioid clade</taxon>
        <taxon>Phaseoleae</taxon>
        <taxon>Vigna</taxon>
    </lineage>
</organism>
<dbReference type="AlphaFoldDB" id="A0A8T0K2H9"/>
<feature type="coiled-coil region" evidence="1">
    <location>
        <begin position="177"/>
        <end position="204"/>
    </location>
</feature>
<reference evidence="4 5" key="1">
    <citation type="submission" date="2020-05" db="EMBL/GenBank/DDBJ databases">
        <title>Vigna angularis (adzuki bean) Var. LongXiaoDou No. 4 denovo assembly.</title>
        <authorList>
            <person name="Xiang H."/>
        </authorList>
    </citation>
    <scope>NUCLEOTIDE SEQUENCE [LARGE SCALE GENOMIC DNA]</scope>
    <source>
        <tissue evidence="4">Leaf</tissue>
    </source>
</reference>
<evidence type="ECO:0000313" key="5">
    <source>
        <dbReference type="Proteomes" id="UP000743370"/>
    </source>
</evidence>
<sequence length="643" mass="73706">MAIGFMQVHLVKAKGLHNSDIIGEMDPYVLIQYKDQEQRSSVAIGDLLAQGVDDREAKLQTLKYRVVRANKSYCGEIDVGVTFTLQVADDYAERDHYLPQITKDIGSPSDSHKAMKFEDYLMEKSQEPHNRHGLEKEVVQLQAQLKCEEALNRILRCALHGPVFSLPLIPPLFPPQIRELLQELARVEEEIIMLERKVQELKLRLFQERYQNIDLEIQHRRQQPKLYKQFRGSSRYGSMITEQRSSSLDYEVISKERKISNRRASLGSALDFHSLFSTPRRSTEYEVPRRSSGKIAREYPILIEDAIEKPNEMSEELLKCLIGIFLELNKASLDREESETVPRLTLPCMKPTGLIAKTSSNNKAPSNSNVSSLDPYGITSDLDCTARDVGPYKDFIQITRSSLDIDRFSQCLPAFRKLRVLMHKLCDVDLSFLTYKQKLAFWINIYNACIMNAFLDHGLPSTQEKLLSLMNKAAMNVGGIVLNALAIEHFILRHPSESKHVCSQKGAVDEKEVLLRHAYGLGYPEPNVTFGLCRGTWSSPALRVYTSDEVVNQLGRAKVEYLEASVGITNKRKIVVPKLLEWHMHDFADEMESLLEWIYSQLPRSVSLKRATMESLIRETKYPMSKMVEIQPYESEFRYLLPI</sequence>
<protein>
    <submittedName>
        <fullName evidence="4">Elicitor-responsive protein</fullName>
    </submittedName>
</protein>
<feature type="domain" description="DUF547" evidence="2">
    <location>
        <begin position="431"/>
        <end position="562"/>
    </location>
</feature>
<keyword evidence="1" id="KW-0175">Coiled coil</keyword>
<dbReference type="InterPro" id="IPR025757">
    <property type="entry name" value="MIP1_Leuzipper"/>
</dbReference>
<dbReference type="Gene3D" id="2.60.40.150">
    <property type="entry name" value="C2 domain"/>
    <property type="match status" value="1"/>
</dbReference>
<comment type="caution">
    <text evidence="4">The sequence shown here is derived from an EMBL/GenBank/DDBJ whole genome shotgun (WGS) entry which is preliminary data.</text>
</comment>
<dbReference type="EMBL" id="JABFOF010000007">
    <property type="protein sequence ID" value="KAG2391300.1"/>
    <property type="molecule type" value="Genomic_DNA"/>
</dbReference>
<dbReference type="PANTHER" id="PTHR46248">
    <property type="entry name" value="EXPRESSED PROTEIN"/>
    <property type="match status" value="1"/>
</dbReference>
<dbReference type="Pfam" id="PF14389">
    <property type="entry name" value="Lzipper-MIP1"/>
    <property type="match status" value="1"/>
</dbReference>
<feature type="domain" description="Ternary complex factor MIP1 leucine-zipper" evidence="3">
    <location>
        <begin position="129"/>
        <end position="208"/>
    </location>
</feature>